<protein>
    <submittedName>
        <fullName evidence="2">Uncharacterized protein</fullName>
    </submittedName>
</protein>
<evidence type="ECO:0000256" key="1">
    <source>
        <dbReference type="SAM" id="MobiDB-lite"/>
    </source>
</evidence>
<keyword evidence="3" id="KW-1185">Reference proteome</keyword>
<feature type="region of interest" description="Disordered" evidence="1">
    <location>
        <begin position="155"/>
        <end position="181"/>
    </location>
</feature>
<dbReference type="Proteomes" id="UP001341281">
    <property type="component" value="Chromosome 05"/>
</dbReference>
<feature type="region of interest" description="Disordered" evidence="1">
    <location>
        <begin position="44"/>
        <end position="72"/>
    </location>
</feature>
<evidence type="ECO:0000313" key="2">
    <source>
        <dbReference type="EMBL" id="WVZ77941.1"/>
    </source>
</evidence>
<name>A0AAQ3TR22_PASNO</name>
<organism evidence="2 3">
    <name type="scientific">Paspalum notatum var. saurae</name>
    <dbReference type="NCBI Taxonomy" id="547442"/>
    <lineage>
        <taxon>Eukaryota</taxon>
        <taxon>Viridiplantae</taxon>
        <taxon>Streptophyta</taxon>
        <taxon>Embryophyta</taxon>
        <taxon>Tracheophyta</taxon>
        <taxon>Spermatophyta</taxon>
        <taxon>Magnoliopsida</taxon>
        <taxon>Liliopsida</taxon>
        <taxon>Poales</taxon>
        <taxon>Poaceae</taxon>
        <taxon>PACMAD clade</taxon>
        <taxon>Panicoideae</taxon>
        <taxon>Andropogonodae</taxon>
        <taxon>Paspaleae</taxon>
        <taxon>Paspalinae</taxon>
        <taxon>Paspalum</taxon>
    </lineage>
</organism>
<reference evidence="2 3" key="1">
    <citation type="submission" date="2024-02" db="EMBL/GenBank/DDBJ databases">
        <title>High-quality chromosome-scale genome assembly of Pensacola bahiagrass (Paspalum notatum Flugge var. saurae).</title>
        <authorList>
            <person name="Vega J.M."/>
            <person name="Podio M."/>
            <person name="Orjuela J."/>
            <person name="Siena L.A."/>
            <person name="Pessino S.C."/>
            <person name="Combes M.C."/>
            <person name="Mariac C."/>
            <person name="Albertini E."/>
            <person name="Pupilli F."/>
            <person name="Ortiz J.P.A."/>
            <person name="Leblanc O."/>
        </authorList>
    </citation>
    <scope>NUCLEOTIDE SEQUENCE [LARGE SCALE GENOMIC DNA]</scope>
    <source>
        <strain evidence="2">R1</strain>
        <tissue evidence="2">Leaf</tissue>
    </source>
</reference>
<gene>
    <name evidence="2" type="ORF">U9M48_025728</name>
</gene>
<evidence type="ECO:0000313" key="3">
    <source>
        <dbReference type="Proteomes" id="UP001341281"/>
    </source>
</evidence>
<dbReference type="AlphaFoldDB" id="A0AAQ3TR22"/>
<accession>A0AAQ3TR22</accession>
<proteinExistence type="predicted"/>
<sequence length="181" mass="18871">MPGASHRPCRTHHLRPDLGMRDPAGGRSPAAAILGFRLASGGALRRRRGGGEGRERWRRARFGAPPESPRRGRSGGLYLCVEASAVVSNSNGGPDLQRALSLLSINSAGAGNHHPATQLHPGLSTLASACSPAVMQASSPAGLWQDGMALDPLGNGSAVELQLPKPSSHDNSSPSHYDLMH</sequence>
<dbReference type="EMBL" id="CP144749">
    <property type="protein sequence ID" value="WVZ77941.1"/>
    <property type="molecule type" value="Genomic_DNA"/>
</dbReference>
<feature type="region of interest" description="Disordered" evidence="1">
    <location>
        <begin position="1"/>
        <end position="26"/>
    </location>
</feature>